<dbReference type="SUPFAM" id="SSF53955">
    <property type="entry name" value="Lysozyme-like"/>
    <property type="match status" value="1"/>
</dbReference>
<protein>
    <recommendedName>
        <fullName evidence="3">Glycoside hydrolase family 19 catalytic domain-containing protein</fullName>
    </recommendedName>
</protein>
<feature type="chain" id="PRO_5042962063" description="Glycoside hydrolase family 19 catalytic domain-containing protein" evidence="2">
    <location>
        <begin position="27"/>
        <end position="161"/>
    </location>
</feature>
<feature type="domain" description="Glycoside hydrolase family 19 catalytic" evidence="3">
    <location>
        <begin position="79"/>
        <end position="160"/>
    </location>
</feature>
<comment type="caution">
    <text evidence="4">The sequence shown here is derived from an EMBL/GenBank/DDBJ whole genome shotgun (WGS) entry which is preliminary data.</text>
</comment>
<dbReference type="Gene3D" id="1.10.530.10">
    <property type="match status" value="1"/>
</dbReference>
<name>A0AAN7FSH8_QUERU</name>
<evidence type="ECO:0000256" key="1">
    <source>
        <dbReference type="ARBA" id="ARBA00022669"/>
    </source>
</evidence>
<dbReference type="InterPro" id="IPR023346">
    <property type="entry name" value="Lysozyme-like_dom_sf"/>
</dbReference>
<evidence type="ECO:0000313" key="5">
    <source>
        <dbReference type="Proteomes" id="UP001324115"/>
    </source>
</evidence>
<dbReference type="AlphaFoldDB" id="A0AAN7FSH8"/>
<feature type="signal peptide" evidence="2">
    <location>
        <begin position="1"/>
        <end position="26"/>
    </location>
</feature>
<dbReference type="PANTHER" id="PTHR22595:SF96">
    <property type="entry name" value="CHITINASE"/>
    <property type="match status" value="1"/>
</dbReference>
<accession>A0AAN7FSH8</accession>
<gene>
    <name evidence="4" type="ORF">RGQ29_014470</name>
</gene>
<dbReference type="Proteomes" id="UP001324115">
    <property type="component" value="Unassembled WGS sequence"/>
</dbReference>
<dbReference type="GO" id="GO:0004568">
    <property type="term" value="F:chitinase activity"/>
    <property type="evidence" value="ECO:0007669"/>
    <property type="project" value="InterPro"/>
</dbReference>
<reference evidence="4 5" key="1">
    <citation type="journal article" date="2023" name="G3 (Bethesda)">
        <title>A haplotype-resolved chromosome-scale genome for Quercus rubra L. provides insights into the genetics of adaptive traits for red oak species.</title>
        <authorList>
            <person name="Kapoor B."/>
            <person name="Jenkins J."/>
            <person name="Schmutz J."/>
            <person name="Zhebentyayeva T."/>
            <person name="Kuelheim C."/>
            <person name="Coggeshall M."/>
            <person name="Heim C."/>
            <person name="Lasky J.R."/>
            <person name="Leites L."/>
            <person name="Islam-Faridi N."/>
            <person name="Romero-Severson J."/>
            <person name="DeLeo V.L."/>
            <person name="Lucas S.M."/>
            <person name="Lazic D."/>
            <person name="Gailing O."/>
            <person name="Carlson J."/>
            <person name="Staton M."/>
        </authorList>
    </citation>
    <scope>NUCLEOTIDE SEQUENCE [LARGE SCALE GENOMIC DNA]</scope>
    <source>
        <strain evidence="4">Pseudo-F2</strain>
    </source>
</reference>
<evidence type="ECO:0000256" key="2">
    <source>
        <dbReference type="SAM" id="SignalP"/>
    </source>
</evidence>
<keyword evidence="1" id="KW-0147">Chitin-binding</keyword>
<evidence type="ECO:0000259" key="3">
    <source>
        <dbReference type="Pfam" id="PF00182"/>
    </source>
</evidence>
<dbReference type="EMBL" id="JAXUIC010000003">
    <property type="protein sequence ID" value="KAK4596446.1"/>
    <property type="molecule type" value="Genomic_DNA"/>
</dbReference>
<proteinExistence type="predicted"/>
<dbReference type="GO" id="GO:0006032">
    <property type="term" value="P:chitin catabolic process"/>
    <property type="evidence" value="ECO:0007669"/>
    <property type="project" value="InterPro"/>
</dbReference>
<keyword evidence="5" id="KW-1185">Reference proteome</keyword>
<dbReference type="Pfam" id="PF00182">
    <property type="entry name" value="Glyco_hydro_19"/>
    <property type="match status" value="1"/>
</dbReference>
<organism evidence="4 5">
    <name type="scientific">Quercus rubra</name>
    <name type="common">Northern red oak</name>
    <name type="synonym">Quercus borealis</name>
    <dbReference type="NCBI Taxonomy" id="3512"/>
    <lineage>
        <taxon>Eukaryota</taxon>
        <taxon>Viridiplantae</taxon>
        <taxon>Streptophyta</taxon>
        <taxon>Embryophyta</taxon>
        <taxon>Tracheophyta</taxon>
        <taxon>Spermatophyta</taxon>
        <taxon>Magnoliopsida</taxon>
        <taxon>eudicotyledons</taxon>
        <taxon>Gunneridae</taxon>
        <taxon>Pentapetalae</taxon>
        <taxon>rosids</taxon>
        <taxon>fabids</taxon>
        <taxon>Fagales</taxon>
        <taxon>Fagaceae</taxon>
        <taxon>Quercus</taxon>
    </lineage>
</organism>
<dbReference type="GO" id="GO:0008061">
    <property type="term" value="F:chitin binding"/>
    <property type="evidence" value="ECO:0007669"/>
    <property type="project" value="UniProtKB-KW"/>
</dbReference>
<keyword evidence="2" id="KW-0732">Signal</keyword>
<dbReference type="PANTHER" id="PTHR22595">
    <property type="entry name" value="CHITINASE-RELATED"/>
    <property type="match status" value="1"/>
</dbReference>
<dbReference type="GO" id="GO:0016998">
    <property type="term" value="P:cell wall macromolecule catabolic process"/>
    <property type="evidence" value="ECO:0007669"/>
    <property type="project" value="InterPro"/>
</dbReference>
<sequence length="161" mass="18218">MQIKMEYKWCVLLLTILPFILVLVNGKQVAVNDPTKQNIPKPCPNPIGYNHPGTNCFGCNRNRKQDCCVEGAVTDYFQNEQFENIFSNRDSVEAHAKGFWDYHSFITASAEYQSYGFGTTYMNLTFFGTKEVAAFLAHVGTKTSCEYLCLPGNFHLGFCLL</sequence>
<evidence type="ECO:0000313" key="4">
    <source>
        <dbReference type="EMBL" id="KAK4596446.1"/>
    </source>
</evidence>
<dbReference type="InterPro" id="IPR000726">
    <property type="entry name" value="Glyco_hydro_19_cat"/>
</dbReference>